<organism evidence="2">
    <name type="scientific">Oryza glumipatula</name>
    <dbReference type="NCBI Taxonomy" id="40148"/>
    <lineage>
        <taxon>Eukaryota</taxon>
        <taxon>Viridiplantae</taxon>
        <taxon>Streptophyta</taxon>
        <taxon>Embryophyta</taxon>
        <taxon>Tracheophyta</taxon>
        <taxon>Spermatophyta</taxon>
        <taxon>Magnoliopsida</taxon>
        <taxon>Liliopsida</taxon>
        <taxon>Poales</taxon>
        <taxon>Poaceae</taxon>
        <taxon>BOP clade</taxon>
        <taxon>Oryzoideae</taxon>
        <taxon>Oryzeae</taxon>
        <taxon>Oryzinae</taxon>
        <taxon>Oryza</taxon>
    </lineage>
</organism>
<evidence type="ECO:0000256" key="1">
    <source>
        <dbReference type="SAM" id="MobiDB-lite"/>
    </source>
</evidence>
<proteinExistence type="predicted"/>
<evidence type="ECO:0000313" key="2">
    <source>
        <dbReference type="EnsemblPlants" id="OGLUM04G19990.1"/>
    </source>
</evidence>
<evidence type="ECO:0000313" key="3">
    <source>
        <dbReference type="Proteomes" id="UP000026961"/>
    </source>
</evidence>
<reference evidence="2" key="2">
    <citation type="submission" date="2018-05" db="EMBL/GenBank/DDBJ databases">
        <title>OgluRS3 (Oryza glumaepatula Reference Sequence Version 3).</title>
        <authorList>
            <person name="Zhang J."/>
            <person name="Kudrna D."/>
            <person name="Lee S."/>
            <person name="Talag J."/>
            <person name="Welchert J."/>
            <person name="Wing R.A."/>
        </authorList>
    </citation>
    <scope>NUCLEOTIDE SEQUENCE [LARGE SCALE GENOMIC DNA]</scope>
</reference>
<keyword evidence="3" id="KW-1185">Reference proteome</keyword>
<dbReference type="Proteomes" id="UP000026961">
    <property type="component" value="Chromosome 4"/>
</dbReference>
<sequence>MSVGLTLLFSMDGGAFFSPLLLSPWVEREEMETLLLCPPRLLESGRGKEVEVEDDTRGSGRLNGDGTFGEVKADDDQQILCPPHRCHHRLHVAR</sequence>
<protein>
    <submittedName>
        <fullName evidence="2">Uncharacterized protein</fullName>
    </submittedName>
</protein>
<dbReference type="Gramene" id="OGLUM04G19990.1">
    <property type="protein sequence ID" value="OGLUM04G19990.1"/>
    <property type="gene ID" value="OGLUM04G19990"/>
</dbReference>
<feature type="region of interest" description="Disordered" evidence="1">
    <location>
        <begin position="47"/>
        <end position="70"/>
    </location>
</feature>
<dbReference type="AlphaFoldDB" id="A0A0D9ZNL4"/>
<dbReference type="EnsemblPlants" id="OGLUM04G19990.1">
    <property type="protein sequence ID" value="OGLUM04G19990.1"/>
    <property type="gene ID" value="OGLUM04G19990"/>
</dbReference>
<feature type="compositionally biased region" description="Basic and acidic residues" evidence="1">
    <location>
        <begin position="47"/>
        <end position="58"/>
    </location>
</feature>
<reference evidence="2" key="1">
    <citation type="submission" date="2015-04" db="UniProtKB">
        <authorList>
            <consortium name="EnsemblPlants"/>
        </authorList>
    </citation>
    <scope>IDENTIFICATION</scope>
</reference>
<accession>A0A0D9ZNL4</accession>
<dbReference type="HOGENOM" id="CLU_2389758_0_0_1"/>
<name>A0A0D9ZNL4_9ORYZ</name>